<evidence type="ECO:0000256" key="11">
    <source>
        <dbReference type="ARBA" id="ARBA00023268"/>
    </source>
</evidence>
<dbReference type="AlphaFoldDB" id="A0A953NA01"/>
<feature type="binding site" evidence="14">
    <location>
        <position position="193"/>
    </location>
    <ligand>
        <name>NADP(+)</name>
        <dbReference type="ChEBI" id="CHEBI:58349"/>
    </ligand>
</feature>
<dbReference type="InterPro" id="IPR004794">
    <property type="entry name" value="Eubact_RibD"/>
</dbReference>
<comment type="similarity">
    <text evidence="4 12">In the N-terminal section; belongs to the cytidine and deoxycytidylate deaminase family.</text>
</comment>
<keyword evidence="12 17" id="KW-0378">Hydrolase</keyword>
<dbReference type="Pfam" id="PF01872">
    <property type="entry name" value="RibD_C"/>
    <property type="match status" value="1"/>
</dbReference>
<evidence type="ECO:0000313" key="18">
    <source>
        <dbReference type="Proteomes" id="UP000739565"/>
    </source>
</evidence>
<dbReference type="Pfam" id="PF00383">
    <property type="entry name" value="dCMP_cyt_deam_1"/>
    <property type="match status" value="1"/>
</dbReference>
<dbReference type="NCBIfam" id="TIGR00227">
    <property type="entry name" value="ribD_Cterm"/>
    <property type="match status" value="1"/>
</dbReference>
<dbReference type="InterPro" id="IPR050765">
    <property type="entry name" value="Riboflavin_Biosynth_HTPR"/>
</dbReference>
<feature type="binding site" evidence="15">
    <location>
        <position position="44"/>
    </location>
    <ligand>
        <name>Zn(2+)</name>
        <dbReference type="ChEBI" id="CHEBI:29105"/>
        <note>catalytic</note>
    </ligand>
</feature>
<gene>
    <name evidence="17" type="primary">ribD</name>
    <name evidence="17" type="ORF">KZZ10_07260</name>
</gene>
<dbReference type="PANTHER" id="PTHR38011">
    <property type="entry name" value="DIHYDROFOLATE REDUCTASE FAMILY PROTEIN (AFU_ORTHOLOGUE AFUA_8G06820)"/>
    <property type="match status" value="1"/>
</dbReference>
<comment type="pathway">
    <text evidence="2 12">Cofactor biosynthesis; riboflavin biosynthesis; 5-amino-6-(D-ribitylamino)uracil from GTP: step 2/4.</text>
</comment>
<dbReference type="GO" id="GO:0008270">
    <property type="term" value="F:zinc ion binding"/>
    <property type="evidence" value="ECO:0007669"/>
    <property type="project" value="InterPro"/>
</dbReference>
<dbReference type="GO" id="GO:0008703">
    <property type="term" value="F:5-amino-6-(5-phosphoribosylamino)uracil reductase activity"/>
    <property type="evidence" value="ECO:0007669"/>
    <property type="project" value="UniProtKB-EC"/>
</dbReference>
<feature type="binding site" evidence="14">
    <location>
        <begin position="297"/>
        <end position="303"/>
    </location>
    <ligand>
        <name>NADP(+)</name>
        <dbReference type="ChEBI" id="CHEBI:58349"/>
    </ligand>
</feature>
<feature type="domain" description="CMP/dCMP-type deaminase" evidence="16">
    <location>
        <begin position="1"/>
        <end position="120"/>
    </location>
</feature>
<feature type="binding site" evidence="14">
    <location>
        <position position="165"/>
    </location>
    <ligand>
        <name>substrate</name>
    </ligand>
</feature>
<feature type="binding site" evidence="15">
    <location>
        <position position="81"/>
    </location>
    <ligand>
        <name>Zn(2+)</name>
        <dbReference type="ChEBI" id="CHEBI:29105"/>
        <note>catalytic</note>
    </ligand>
</feature>
<evidence type="ECO:0000256" key="9">
    <source>
        <dbReference type="ARBA" id="ARBA00022857"/>
    </source>
</evidence>
<dbReference type="EMBL" id="JAHXRI010000006">
    <property type="protein sequence ID" value="MBZ1350442.1"/>
    <property type="molecule type" value="Genomic_DNA"/>
</dbReference>
<organism evidence="17 18">
    <name type="scientific">Zwartia hollandica</name>
    <dbReference type="NCBI Taxonomy" id="324606"/>
    <lineage>
        <taxon>Bacteria</taxon>
        <taxon>Pseudomonadati</taxon>
        <taxon>Pseudomonadota</taxon>
        <taxon>Betaproteobacteria</taxon>
        <taxon>Burkholderiales</taxon>
        <taxon>Alcaligenaceae</taxon>
        <taxon>Zwartia</taxon>
    </lineage>
</organism>
<dbReference type="GO" id="GO:0050661">
    <property type="term" value="F:NADP binding"/>
    <property type="evidence" value="ECO:0007669"/>
    <property type="project" value="InterPro"/>
</dbReference>
<evidence type="ECO:0000256" key="13">
    <source>
        <dbReference type="PIRSR" id="PIRSR006769-1"/>
    </source>
</evidence>
<comment type="cofactor">
    <cofactor evidence="12 15">
        <name>Zn(2+)</name>
        <dbReference type="ChEBI" id="CHEBI:29105"/>
    </cofactor>
    <text evidence="12 15">Binds 1 zinc ion.</text>
</comment>
<dbReference type="PIRSF" id="PIRSF006769">
    <property type="entry name" value="RibD"/>
    <property type="match status" value="1"/>
</dbReference>
<keyword evidence="9 12" id="KW-0521">NADP</keyword>
<comment type="pathway">
    <text evidence="3 12">Cofactor biosynthesis; riboflavin biosynthesis; 5-amino-6-(D-ribitylamino)uracil from GTP: step 3/4.</text>
</comment>
<evidence type="ECO:0000256" key="12">
    <source>
        <dbReference type="PIRNR" id="PIRNR006769"/>
    </source>
</evidence>
<feature type="binding site" evidence="15">
    <location>
        <position position="72"/>
    </location>
    <ligand>
        <name>Zn(2+)</name>
        <dbReference type="ChEBI" id="CHEBI:29105"/>
        <note>catalytic</note>
    </ligand>
</feature>
<feature type="binding site" evidence="14">
    <location>
        <position position="197"/>
    </location>
    <ligand>
        <name>NADP(+)</name>
        <dbReference type="ChEBI" id="CHEBI:58349"/>
    </ligand>
</feature>
<keyword evidence="18" id="KW-1185">Reference proteome</keyword>
<dbReference type="Gene3D" id="3.40.140.10">
    <property type="entry name" value="Cytidine Deaminase, domain 2"/>
    <property type="match status" value="1"/>
</dbReference>
<protein>
    <recommendedName>
        <fullName evidence="12">Riboflavin biosynthesis protein RibD</fullName>
    </recommendedName>
    <domain>
        <recommendedName>
            <fullName evidence="12">Diaminohydroxyphosphoribosylaminopyrimidine deaminase</fullName>
            <shortName evidence="12">DRAP deaminase</shortName>
            <ecNumber evidence="12">3.5.4.26</ecNumber>
        </recommendedName>
        <alternativeName>
            <fullName evidence="12">Riboflavin-specific deaminase</fullName>
        </alternativeName>
    </domain>
    <domain>
        <recommendedName>
            <fullName evidence="12">5-amino-6-(5-phosphoribosylamino)uracil reductase</fullName>
            <ecNumber evidence="12">1.1.1.193</ecNumber>
        </recommendedName>
        <alternativeName>
            <fullName evidence="12">HTP reductase</fullName>
        </alternativeName>
    </domain>
</protein>
<evidence type="ECO:0000256" key="8">
    <source>
        <dbReference type="ARBA" id="ARBA00022833"/>
    </source>
</evidence>
<evidence type="ECO:0000256" key="1">
    <source>
        <dbReference type="ARBA" id="ARBA00002151"/>
    </source>
</evidence>
<dbReference type="NCBIfam" id="TIGR00326">
    <property type="entry name" value="eubact_ribD"/>
    <property type="match status" value="1"/>
</dbReference>
<feature type="binding site" evidence="14">
    <location>
        <position position="151"/>
    </location>
    <ligand>
        <name>NADP(+)</name>
        <dbReference type="ChEBI" id="CHEBI:58349"/>
    </ligand>
</feature>
<feature type="binding site" evidence="14">
    <location>
        <position position="181"/>
    </location>
    <ligand>
        <name>substrate</name>
    </ligand>
</feature>
<evidence type="ECO:0000256" key="6">
    <source>
        <dbReference type="ARBA" id="ARBA00022619"/>
    </source>
</evidence>
<comment type="catalytic activity">
    <reaction evidence="12">
        <text>5-amino-6-(5-phospho-D-ribitylamino)uracil + NADP(+) = 5-amino-6-(5-phospho-D-ribosylamino)uracil + NADPH + H(+)</text>
        <dbReference type="Rhea" id="RHEA:17845"/>
        <dbReference type="ChEBI" id="CHEBI:15378"/>
        <dbReference type="ChEBI" id="CHEBI:57783"/>
        <dbReference type="ChEBI" id="CHEBI:58349"/>
        <dbReference type="ChEBI" id="CHEBI:58421"/>
        <dbReference type="ChEBI" id="CHEBI:58453"/>
        <dbReference type="EC" id="1.1.1.193"/>
    </reaction>
</comment>
<dbReference type="GO" id="GO:0008835">
    <property type="term" value="F:diaminohydroxyphosphoribosylaminopyrimidine deaminase activity"/>
    <property type="evidence" value="ECO:0007669"/>
    <property type="project" value="UniProtKB-EC"/>
</dbReference>
<evidence type="ECO:0000256" key="5">
    <source>
        <dbReference type="ARBA" id="ARBA00007417"/>
    </source>
</evidence>
<proteinExistence type="inferred from homology"/>
<evidence type="ECO:0000256" key="3">
    <source>
        <dbReference type="ARBA" id="ARBA00004910"/>
    </source>
</evidence>
<evidence type="ECO:0000256" key="10">
    <source>
        <dbReference type="ARBA" id="ARBA00023002"/>
    </source>
</evidence>
<sequence>MRQALALAEGALYVPSPNPRVGCVLVRDAKVIGAGATQRVGSHHAEVMALKDMAARGNDASGATMYITLEPCSHHGRTPPCVDAIIAARPTRVVFAHFDPNPSVAGRGMRRLREAGIVVDVGICADEALAINPGFVSRMTRALPYVWMKIAASLDGKTGLTNGVSQWITGPEARADGHHWRARSCVVLTGIGTVRADNPKMNVRHVVTARQPRRAVIDPGFEINDDAAVLSGEGAIVFTGDQNAEKAARFADRGITVVNVPEDSSAPAGQARRRIDMRAMMRWLAEHDTNEVHVEAGSGLNGALLQADCVDELLVYMAPMLLGEGLSMAQLPSLTKLEGVQRFEFTDVTRFGADVRLRARIASHWQELMQKIHLTQPGLDKAL</sequence>
<dbReference type="SUPFAM" id="SSF53597">
    <property type="entry name" value="Dihydrofolate reductase-like"/>
    <property type="match status" value="1"/>
</dbReference>
<dbReference type="PROSITE" id="PS00903">
    <property type="entry name" value="CYT_DCMP_DEAMINASES_1"/>
    <property type="match status" value="1"/>
</dbReference>
<dbReference type="InterPro" id="IPR002734">
    <property type="entry name" value="RibDG_C"/>
</dbReference>
<evidence type="ECO:0000256" key="4">
    <source>
        <dbReference type="ARBA" id="ARBA00005259"/>
    </source>
</evidence>
<reference evidence="17" key="1">
    <citation type="submission" date="2021-07" db="EMBL/GenBank/DDBJ databases">
        <title>New genus and species of the family Alcaligenaceae.</title>
        <authorList>
            <person name="Hahn M.W."/>
        </authorList>
    </citation>
    <scope>NUCLEOTIDE SEQUENCE</scope>
    <source>
        <strain evidence="17">LF4-65</strain>
    </source>
</reference>
<dbReference type="InterPro" id="IPR016193">
    <property type="entry name" value="Cytidine_deaminase-like"/>
</dbReference>
<evidence type="ECO:0000256" key="14">
    <source>
        <dbReference type="PIRSR" id="PIRSR006769-2"/>
    </source>
</evidence>
<keyword evidence="11" id="KW-0511">Multifunctional enzyme</keyword>
<feature type="binding site" evidence="14">
    <location>
        <position position="167"/>
    </location>
    <ligand>
        <name>substrate</name>
    </ligand>
</feature>
<evidence type="ECO:0000256" key="15">
    <source>
        <dbReference type="PIRSR" id="PIRSR006769-3"/>
    </source>
</evidence>
<evidence type="ECO:0000256" key="7">
    <source>
        <dbReference type="ARBA" id="ARBA00022723"/>
    </source>
</evidence>
<dbReference type="InterPro" id="IPR016192">
    <property type="entry name" value="APOBEC/CMP_deaminase_Zn-bd"/>
</dbReference>
<keyword evidence="10 12" id="KW-0560">Oxidoreductase</keyword>
<evidence type="ECO:0000259" key="16">
    <source>
        <dbReference type="PROSITE" id="PS51747"/>
    </source>
</evidence>
<comment type="function">
    <text evidence="1 12">Converts 2,5-diamino-6-(ribosylamino)-4(3h)-pyrimidinone 5'-phosphate into 5-amino-6-(ribosylamino)-2,4(1h,3h)-pyrimidinedione 5'-phosphate.</text>
</comment>
<dbReference type="CDD" id="cd01284">
    <property type="entry name" value="Riboflavin_deaminase-reductase"/>
    <property type="match status" value="1"/>
</dbReference>
<comment type="similarity">
    <text evidence="5 12">In the C-terminal section; belongs to the HTP reductase family.</text>
</comment>
<dbReference type="PROSITE" id="PS51747">
    <property type="entry name" value="CYT_DCMP_DEAMINASES_2"/>
    <property type="match status" value="1"/>
</dbReference>
<dbReference type="SUPFAM" id="SSF53927">
    <property type="entry name" value="Cytidine deaminase-like"/>
    <property type="match status" value="1"/>
</dbReference>
<keyword evidence="7 12" id="KW-0479">Metal-binding</keyword>
<keyword evidence="8 12" id="KW-0862">Zinc</keyword>
<dbReference type="Gene3D" id="3.40.430.10">
    <property type="entry name" value="Dihydrofolate Reductase, subunit A"/>
    <property type="match status" value="1"/>
</dbReference>
<comment type="catalytic activity">
    <reaction evidence="12">
        <text>2,5-diamino-6-hydroxy-4-(5-phosphoribosylamino)-pyrimidine + H2O + H(+) = 5-amino-6-(5-phospho-D-ribosylamino)uracil + NH4(+)</text>
        <dbReference type="Rhea" id="RHEA:21868"/>
        <dbReference type="ChEBI" id="CHEBI:15377"/>
        <dbReference type="ChEBI" id="CHEBI:15378"/>
        <dbReference type="ChEBI" id="CHEBI:28938"/>
        <dbReference type="ChEBI" id="CHEBI:58453"/>
        <dbReference type="ChEBI" id="CHEBI:58614"/>
        <dbReference type="EC" id="3.5.4.26"/>
    </reaction>
</comment>
<dbReference type="EC" id="1.1.1.193" evidence="12"/>
<dbReference type="InterPro" id="IPR002125">
    <property type="entry name" value="CMP_dCMP_dom"/>
</dbReference>
<feature type="active site" description="Proton donor" evidence="13">
    <location>
        <position position="46"/>
    </location>
</feature>
<comment type="caution">
    <text evidence="17">The sequence shown here is derived from an EMBL/GenBank/DDBJ whole genome shotgun (WGS) entry which is preliminary data.</text>
</comment>
<feature type="binding site" evidence="14">
    <location>
        <position position="204"/>
    </location>
    <ligand>
        <name>substrate</name>
    </ligand>
</feature>
<dbReference type="Proteomes" id="UP000739565">
    <property type="component" value="Unassembled WGS sequence"/>
</dbReference>
<evidence type="ECO:0000313" key="17">
    <source>
        <dbReference type="EMBL" id="MBZ1350442.1"/>
    </source>
</evidence>
<evidence type="ECO:0000256" key="2">
    <source>
        <dbReference type="ARBA" id="ARBA00004882"/>
    </source>
</evidence>
<dbReference type="InterPro" id="IPR024072">
    <property type="entry name" value="DHFR-like_dom_sf"/>
</dbReference>
<keyword evidence="6 12" id="KW-0686">Riboflavin biosynthesis</keyword>
<name>A0A953NA01_9BURK</name>
<accession>A0A953NA01</accession>
<dbReference type="EC" id="3.5.4.26" evidence="12"/>
<dbReference type="GO" id="GO:0009231">
    <property type="term" value="P:riboflavin biosynthetic process"/>
    <property type="evidence" value="ECO:0007669"/>
    <property type="project" value="UniProtKB-KW"/>
</dbReference>
<dbReference type="InterPro" id="IPR011549">
    <property type="entry name" value="RibD_C"/>
</dbReference>
<dbReference type="PANTHER" id="PTHR38011:SF7">
    <property type="entry name" value="2,5-DIAMINO-6-RIBOSYLAMINO-4(3H)-PYRIMIDINONE 5'-PHOSPHATE REDUCTASE"/>
    <property type="match status" value="1"/>
</dbReference>
<feature type="binding site" evidence="14">
    <location>
        <position position="295"/>
    </location>
    <ligand>
        <name>substrate</name>
    </ligand>
</feature>